<reference evidence="2 3" key="1">
    <citation type="submission" date="2015-01" db="EMBL/GenBank/DDBJ databases">
        <title>Evolution of Trichinella species and genotypes.</title>
        <authorList>
            <person name="Korhonen P.K."/>
            <person name="Edoardo P."/>
            <person name="Giuseppe L.R."/>
            <person name="Gasser R.B."/>
        </authorList>
    </citation>
    <scope>NUCLEOTIDE SEQUENCE [LARGE SCALE GENOMIC DNA]</scope>
    <source>
        <strain evidence="2">ISS13</strain>
    </source>
</reference>
<evidence type="ECO:0000256" key="1">
    <source>
        <dbReference type="SAM" id="MobiDB-lite"/>
    </source>
</evidence>
<comment type="caution">
    <text evidence="2">The sequence shown here is derived from an EMBL/GenBank/DDBJ whole genome shotgun (WGS) entry which is preliminary data.</text>
</comment>
<sequence>MFQRITVVLMSSSSSSSSSSGSDSCGSDDGHGGVASVEENFQIHLSIGNISVIPSGSAGQRIEQYAITGVGKVNFEISVRRTDIRAINVKRILESDQNMATESNLI</sequence>
<dbReference type="EMBL" id="JYDR01000092">
    <property type="protein sequence ID" value="KRY69366.1"/>
    <property type="molecule type" value="Genomic_DNA"/>
</dbReference>
<dbReference type="AlphaFoldDB" id="A0A0V1E6U6"/>
<name>A0A0V1E6U6_TRIPS</name>
<accession>A0A0V1E6U6</accession>
<feature type="region of interest" description="Disordered" evidence="1">
    <location>
        <begin position="11"/>
        <end position="33"/>
    </location>
</feature>
<evidence type="ECO:0000313" key="3">
    <source>
        <dbReference type="Proteomes" id="UP000054632"/>
    </source>
</evidence>
<dbReference type="Proteomes" id="UP000054632">
    <property type="component" value="Unassembled WGS sequence"/>
</dbReference>
<protein>
    <submittedName>
        <fullName evidence="2">Uncharacterized protein</fullName>
    </submittedName>
</protein>
<proteinExistence type="predicted"/>
<evidence type="ECO:0000313" key="2">
    <source>
        <dbReference type="EMBL" id="KRY69366.1"/>
    </source>
</evidence>
<feature type="compositionally biased region" description="Low complexity" evidence="1">
    <location>
        <begin position="11"/>
        <end position="27"/>
    </location>
</feature>
<gene>
    <name evidence="2" type="ORF">T4A_8414</name>
</gene>
<organism evidence="2 3">
    <name type="scientific">Trichinella pseudospiralis</name>
    <name type="common">Parasitic roundworm</name>
    <dbReference type="NCBI Taxonomy" id="6337"/>
    <lineage>
        <taxon>Eukaryota</taxon>
        <taxon>Metazoa</taxon>
        <taxon>Ecdysozoa</taxon>
        <taxon>Nematoda</taxon>
        <taxon>Enoplea</taxon>
        <taxon>Dorylaimia</taxon>
        <taxon>Trichinellida</taxon>
        <taxon>Trichinellidae</taxon>
        <taxon>Trichinella</taxon>
    </lineage>
</organism>